<dbReference type="Proteomes" id="UP000019146">
    <property type="component" value="Plasmid unnamed"/>
</dbReference>
<name>A0A0P0RLH1_9BURK</name>
<dbReference type="KEGG" id="bcai:K788_0006193"/>
<evidence type="ECO:0000313" key="2">
    <source>
        <dbReference type="Proteomes" id="UP000019146"/>
    </source>
</evidence>
<accession>A0A0P0RLH1</accession>
<sequence>MRIYRGCRDLFPTASVNRAPCIEIGIDCAIGTDNLESADEANTLTGQQQFALIEQ</sequence>
<evidence type="ECO:0000313" key="1">
    <source>
        <dbReference type="EMBL" id="ALL69732.1"/>
    </source>
</evidence>
<organism evidence="1 2">
    <name type="scientific">Paraburkholderia caribensis MBA4</name>
    <dbReference type="NCBI Taxonomy" id="1323664"/>
    <lineage>
        <taxon>Bacteria</taxon>
        <taxon>Pseudomonadati</taxon>
        <taxon>Pseudomonadota</taxon>
        <taxon>Betaproteobacteria</taxon>
        <taxon>Burkholderiales</taxon>
        <taxon>Burkholderiaceae</taxon>
        <taxon>Paraburkholderia</taxon>
    </lineage>
</organism>
<proteinExistence type="predicted"/>
<dbReference type="EMBL" id="CP012748">
    <property type="protein sequence ID" value="ALL69732.1"/>
    <property type="molecule type" value="Genomic_DNA"/>
</dbReference>
<gene>
    <name evidence="1" type="ORF">K788_0006193</name>
</gene>
<geneLocation type="plasmid" evidence="2"/>
<protein>
    <submittedName>
        <fullName evidence="1">Uncharacterized protein</fullName>
    </submittedName>
</protein>
<keyword evidence="1" id="KW-0614">Plasmid</keyword>
<reference evidence="1 2" key="1">
    <citation type="journal article" date="2014" name="Genome Announc.">
        <title>Draft Genome Sequence of the Haloacid-Degrading Burkholderia caribensis Strain MBA4.</title>
        <authorList>
            <person name="Pan Y."/>
            <person name="Kong K.F."/>
            <person name="Tsang J.S."/>
        </authorList>
    </citation>
    <scope>NUCLEOTIDE SEQUENCE [LARGE SCALE GENOMIC DNA]</scope>
    <source>
        <strain evidence="1 2">MBA4</strain>
        <plasmid evidence="2">Plasmid</plasmid>
    </source>
</reference>
<dbReference type="AlphaFoldDB" id="A0A0P0RLH1"/>